<dbReference type="Pfam" id="PF14873">
    <property type="entry name" value="BNR_assoc_N"/>
    <property type="match status" value="1"/>
</dbReference>
<feature type="domain" description="Sialidase N-terminal" evidence="7">
    <location>
        <begin position="20"/>
        <end position="162"/>
    </location>
</feature>
<evidence type="ECO:0000259" key="6">
    <source>
        <dbReference type="Pfam" id="PF13859"/>
    </source>
</evidence>
<dbReference type="Pfam" id="PF13859">
    <property type="entry name" value="BNR_3"/>
    <property type="match status" value="1"/>
</dbReference>
<evidence type="ECO:0000259" key="7">
    <source>
        <dbReference type="Pfam" id="PF14873"/>
    </source>
</evidence>
<evidence type="ECO:0000256" key="4">
    <source>
        <dbReference type="ARBA" id="ARBA00022737"/>
    </source>
</evidence>
<dbReference type="Gene3D" id="2.60.40.1290">
    <property type="match status" value="1"/>
</dbReference>
<keyword evidence="4" id="KW-0677">Repeat</keyword>
<comment type="catalytic activity">
    <reaction evidence="1">
        <text>Hydrolysis of alpha-(2-&gt;3)-, alpha-(2-&gt;6)-, alpha-(2-&gt;8)- glycosidic linkages of terminal sialic acid residues in oligosaccharides, glycoproteins, glycolipids, colominic acid and synthetic substrates.</text>
        <dbReference type="EC" id="3.2.1.18"/>
    </reaction>
</comment>
<dbReference type="Proteomes" id="UP000027442">
    <property type="component" value="Unassembled WGS sequence"/>
</dbReference>
<gene>
    <name evidence="8" type="ORF">HMPREF1991_02563</name>
</gene>
<evidence type="ECO:0000256" key="1">
    <source>
        <dbReference type="ARBA" id="ARBA00000427"/>
    </source>
</evidence>
<dbReference type="eggNOG" id="COG4409">
    <property type="taxonomic scope" value="Bacteria"/>
</dbReference>
<dbReference type="PANTHER" id="PTHR10628">
    <property type="entry name" value="SIALIDASE"/>
    <property type="match status" value="1"/>
</dbReference>
<keyword evidence="5" id="KW-0732">Signal</keyword>
<evidence type="ECO:0000256" key="2">
    <source>
        <dbReference type="ARBA" id="ARBA00009348"/>
    </source>
</evidence>
<evidence type="ECO:0000313" key="8">
    <source>
        <dbReference type="EMBL" id="KDR51338.1"/>
    </source>
</evidence>
<dbReference type="GO" id="GO:0006689">
    <property type="term" value="P:ganglioside catabolic process"/>
    <property type="evidence" value="ECO:0007669"/>
    <property type="project" value="TreeGrafter"/>
</dbReference>
<dbReference type="EC" id="3.2.1.18" evidence="3"/>
<evidence type="ECO:0000256" key="3">
    <source>
        <dbReference type="ARBA" id="ARBA00012733"/>
    </source>
</evidence>
<protein>
    <recommendedName>
        <fullName evidence="3">exo-alpha-sialidase</fullName>
        <ecNumber evidence="3">3.2.1.18</ecNumber>
    </recommendedName>
</protein>
<keyword evidence="9" id="KW-1185">Reference proteome</keyword>
<reference evidence="8 9" key="1">
    <citation type="submission" date="2013-08" db="EMBL/GenBank/DDBJ databases">
        <authorList>
            <person name="Weinstock G."/>
            <person name="Sodergren E."/>
            <person name="Wylie T."/>
            <person name="Fulton L."/>
            <person name="Fulton R."/>
            <person name="Fronick C."/>
            <person name="O'Laughlin M."/>
            <person name="Godfrey J."/>
            <person name="Miner T."/>
            <person name="Herter B."/>
            <person name="Appelbaum E."/>
            <person name="Cordes M."/>
            <person name="Lek S."/>
            <person name="Wollam A."/>
            <person name="Pepin K.H."/>
            <person name="Palsikar V.B."/>
            <person name="Mitreva M."/>
            <person name="Wilson R.K."/>
        </authorList>
    </citation>
    <scope>NUCLEOTIDE SEQUENCE [LARGE SCALE GENOMIC DNA]</scope>
    <source>
        <strain evidence="8 9">ATCC 15930</strain>
    </source>
</reference>
<dbReference type="InterPro" id="IPR026856">
    <property type="entry name" value="Sialidase_fam"/>
</dbReference>
<feature type="chain" id="PRO_5001665190" description="exo-alpha-sialidase" evidence="5">
    <location>
        <begin position="19"/>
        <end position="539"/>
    </location>
</feature>
<dbReference type="InterPro" id="IPR029456">
    <property type="entry name" value="Sialidase_N"/>
</dbReference>
<organism evidence="8 9">
    <name type="scientific">Hoylesella loescheii DSM 19665 = JCM 12249 = ATCC 15930</name>
    <dbReference type="NCBI Taxonomy" id="1122985"/>
    <lineage>
        <taxon>Bacteria</taxon>
        <taxon>Pseudomonadati</taxon>
        <taxon>Bacteroidota</taxon>
        <taxon>Bacteroidia</taxon>
        <taxon>Bacteroidales</taxon>
        <taxon>Prevotellaceae</taxon>
        <taxon>Hoylesella</taxon>
    </lineage>
</organism>
<accession>A0A069QEM6</accession>
<dbReference type="PANTHER" id="PTHR10628:SF30">
    <property type="entry name" value="EXO-ALPHA-SIALIDASE"/>
    <property type="match status" value="1"/>
</dbReference>
<dbReference type="GO" id="GO:0005737">
    <property type="term" value="C:cytoplasm"/>
    <property type="evidence" value="ECO:0007669"/>
    <property type="project" value="TreeGrafter"/>
</dbReference>
<dbReference type="RefSeq" id="WP_018966878.1">
    <property type="nucleotide sequence ID" value="NZ_KB899212.1"/>
</dbReference>
<dbReference type="GO" id="GO:0004308">
    <property type="term" value="F:exo-alpha-sialidase activity"/>
    <property type="evidence" value="ECO:0007669"/>
    <property type="project" value="UniProtKB-EC"/>
</dbReference>
<proteinExistence type="inferred from homology"/>
<evidence type="ECO:0000313" key="9">
    <source>
        <dbReference type="Proteomes" id="UP000027442"/>
    </source>
</evidence>
<dbReference type="EMBL" id="JNGW01000112">
    <property type="protein sequence ID" value="KDR51338.1"/>
    <property type="molecule type" value="Genomic_DNA"/>
</dbReference>
<dbReference type="InterPro" id="IPR008377">
    <property type="entry name" value="Sialidase_trypan"/>
</dbReference>
<comment type="caution">
    <text evidence="8">The sequence shown here is derived from an EMBL/GenBank/DDBJ whole genome shotgun (WGS) entry which is preliminary data.</text>
</comment>
<name>A0A069QEM6_HOYLO</name>
<evidence type="ECO:0000256" key="5">
    <source>
        <dbReference type="SAM" id="SignalP"/>
    </source>
</evidence>
<comment type="similarity">
    <text evidence="2">Belongs to the glycosyl hydrolase 33 family.</text>
</comment>
<dbReference type="AlphaFoldDB" id="A0A069QEM6"/>
<feature type="domain" description="Sialidase" evidence="6">
    <location>
        <begin position="200"/>
        <end position="481"/>
    </location>
</feature>
<dbReference type="InterPro" id="IPR011040">
    <property type="entry name" value="Sialidase"/>
</dbReference>
<dbReference type="InterPro" id="IPR036278">
    <property type="entry name" value="Sialidase_sf"/>
</dbReference>
<dbReference type="GO" id="GO:0009313">
    <property type="term" value="P:oligosaccharide catabolic process"/>
    <property type="evidence" value="ECO:0007669"/>
    <property type="project" value="TreeGrafter"/>
</dbReference>
<dbReference type="SUPFAM" id="SSF50939">
    <property type="entry name" value="Sialidases"/>
    <property type="match status" value="1"/>
</dbReference>
<sequence length="539" mass="60119">MRLFFIAVLSAIALAVQARDTLFVQQPQYPILIERHDNILMLMRIDAKETGTLNALTLDLGNAPRDQIKSLKLYYGGTDARQDYGKRRMKPVEYITNFTPGRTMEAIPSYSVKQDEVQPTQATVTLRSKQKLFPGYNFFWVSIEMQPTAALHTTFNIALREALGDNSPLMVENVGQPTPLRRMGIGVRHAGDDGVAAYRIPGLVTTNRGTLLGVYDVRHNSSVDLQEYVDVGLSRSTDGGRSWEPMRLPMAFGETGGLPKAQNGVGDPSILVDTKTNTVWVVAAWTHGMGNERAWWSSQPGMDYDHTAQLVLVRSDDDGKTWSEPINITSQVKLPEWYFLLQGPGRGITMTDGTLVFPIQFIKANREPSAGIMYSKDRGKTWHINKPARDNTTEAQVAEVEKGVLMLNMRDNRGGSRAVCTTRDLGATWTEHPSSRSALIEPVCMGSLISVKAKDNVLKRDILLFSNPNSTKHRNNITIKMSLDGGKTWLPEHQVLLDEGLGWGYSCLTMIDRETIGILYESSVAQMTFQRIPLKDLMK</sequence>
<dbReference type="PATRIC" id="fig|1122985.7.peg.2653"/>
<feature type="signal peptide" evidence="5">
    <location>
        <begin position="1"/>
        <end position="18"/>
    </location>
</feature>
<dbReference type="PRINTS" id="PR01803">
    <property type="entry name" value="TCSIALIDASE"/>
</dbReference>
<dbReference type="GO" id="GO:0016020">
    <property type="term" value="C:membrane"/>
    <property type="evidence" value="ECO:0007669"/>
    <property type="project" value="TreeGrafter"/>
</dbReference>
<dbReference type="CDD" id="cd15482">
    <property type="entry name" value="Sialidase_non-viral"/>
    <property type="match status" value="1"/>
</dbReference>
<dbReference type="Gene3D" id="2.120.10.10">
    <property type="match status" value="1"/>
</dbReference>
<dbReference type="HOGENOM" id="CLU_024620_0_0_10"/>